<proteinExistence type="predicted"/>
<feature type="transmembrane region" description="Helical" evidence="6">
    <location>
        <begin position="164"/>
        <end position="188"/>
    </location>
</feature>
<sequence>MGLAFIFSTAFLVGLSGALMPGPLLTVTVGESARRGFIAGPLLVAGHGLLEGVLVLALALGLSSFFHHPLTSKVVALIGGFFLIYMAWGMLRDARSGRLEFEAKGTREEVAVTDGVPQVFPSRGLDLVWTGMLVSLSNPYWSLWWATVGLGYITLSLQHGDLGLLSFFSGHILSDLVWYSLVAAVVAGGRRFLTPALYRGIILACGLFLVFLGGSFILWGLRT</sequence>
<feature type="transmembrane region" description="Helical" evidence="6">
    <location>
        <begin position="200"/>
        <end position="221"/>
    </location>
</feature>
<evidence type="ECO:0000313" key="8">
    <source>
        <dbReference type="Proteomes" id="UP000192569"/>
    </source>
</evidence>
<evidence type="ECO:0000256" key="1">
    <source>
        <dbReference type="ARBA" id="ARBA00004651"/>
    </source>
</evidence>
<reference evidence="7 8" key="1">
    <citation type="submission" date="2017-04" db="EMBL/GenBank/DDBJ databases">
        <authorList>
            <person name="Afonso C.L."/>
            <person name="Miller P.J."/>
            <person name="Scott M.A."/>
            <person name="Spackman E."/>
            <person name="Goraichik I."/>
            <person name="Dimitrov K.M."/>
            <person name="Suarez D.L."/>
            <person name="Swayne D.E."/>
        </authorList>
    </citation>
    <scope>NUCLEOTIDE SEQUENCE [LARGE SCALE GENOMIC DNA]</scope>
    <source>
        <strain evidence="7 8">ToBE</strain>
    </source>
</reference>
<dbReference type="PANTHER" id="PTHR38825">
    <property type="entry name" value="LYSINE EXPORTER PROTEIN (LYSE/YGGA)"/>
    <property type="match status" value="1"/>
</dbReference>
<dbReference type="InterPro" id="IPR001123">
    <property type="entry name" value="LeuE-type"/>
</dbReference>
<dbReference type="Proteomes" id="UP000192569">
    <property type="component" value="Chromosome I"/>
</dbReference>
<keyword evidence="8" id="KW-1185">Reference proteome</keyword>
<dbReference type="Pfam" id="PF01810">
    <property type="entry name" value="LysE"/>
    <property type="match status" value="1"/>
</dbReference>
<keyword evidence="2" id="KW-1003">Cell membrane</keyword>
<protein>
    <submittedName>
        <fullName evidence="7">Threonine/homoserine/homoserine lactone efflux protein</fullName>
    </submittedName>
</protein>
<evidence type="ECO:0000256" key="2">
    <source>
        <dbReference type="ARBA" id="ARBA00022475"/>
    </source>
</evidence>
<evidence type="ECO:0000256" key="3">
    <source>
        <dbReference type="ARBA" id="ARBA00022692"/>
    </source>
</evidence>
<dbReference type="PANTHER" id="PTHR38825:SF1">
    <property type="entry name" value="TRANSPORTER, LYSE FAMILY"/>
    <property type="match status" value="1"/>
</dbReference>
<evidence type="ECO:0000256" key="5">
    <source>
        <dbReference type="ARBA" id="ARBA00023136"/>
    </source>
</evidence>
<dbReference type="AlphaFoldDB" id="A0A1W1VMP2"/>
<dbReference type="GO" id="GO:0005886">
    <property type="term" value="C:plasma membrane"/>
    <property type="evidence" value="ECO:0007669"/>
    <property type="project" value="UniProtKB-SubCell"/>
</dbReference>
<dbReference type="STRING" id="698762.SAMN00808754_1068"/>
<evidence type="ECO:0000313" key="7">
    <source>
        <dbReference type="EMBL" id="SMB94596.1"/>
    </source>
</evidence>
<keyword evidence="4 6" id="KW-1133">Transmembrane helix</keyword>
<keyword evidence="3 6" id="KW-0812">Transmembrane</keyword>
<dbReference type="EMBL" id="LT838272">
    <property type="protein sequence ID" value="SMB94596.1"/>
    <property type="molecule type" value="Genomic_DNA"/>
</dbReference>
<evidence type="ECO:0000256" key="4">
    <source>
        <dbReference type="ARBA" id="ARBA00022989"/>
    </source>
</evidence>
<feature type="transmembrane region" description="Helical" evidence="6">
    <location>
        <begin position="74"/>
        <end position="91"/>
    </location>
</feature>
<dbReference type="GO" id="GO:0006865">
    <property type="term" value="P:amino acid transport"/>
    <property type="evidence" value="ECO:0007669"/>
    <property type="project" value="InterPro"/>
</dbReference>
<comment type="subcellular location">
    <subcellularLocation>
        <location evidence="1">Cell membrane</location>
        <topology evidence="1">Multi-pass membrane protein</topology>
    </subcellularLocation>
</comment>
<feature type="transmembrane region" description="Helical" evidence="6">
    <location>
        <begin position="139"/>
        <end position="157"/>
    </location>
</feature>
<gene>
    <name evidence="7" type="ORF">SAMN00808754_1068</name>
</gene>
<dbReference type="RefSeq" id="WP_084664557.1">
    <property type="nucleotide sequence ID" value="NZ_LT838272.1"/>
</dbReference>
<organism evidence="7 8">
    <name type="scientific">Thermanaeromonas toyohensis ToBE</name>
    <dbReference type="NCBI Taxonomy" id="698762"/>
    <lineage>
        <taxon>Bacteria</taxon>
        <taxon>Bacillati</taxon>
        <taxon>Bacillota</taxon>
        <taxon>Clostridia</taxon>
        <taxon>Neomoorellales</taxon>
        <taxon>Neomoorellaceae</taxon>
        <taxon>Thermanaeromonas</taxon>
    </lineage>
</organism>
<dbReference type="OrthoDB" id="9784202at2"/>
<name>A0A1W1VMP2_9FIRM</name>
<evidence type="ECO:0000256" key="6">
    <source>
        <dbReference type="SAM" id="Phobius"/>
    </source>
</evidence>
<feature type="transmembrane region" description="Helical" evidence="6">
    <location>
        <begin position="42"/>
        <end position="62"/>
    </location>
</feature>
<accession>A0A1W1VMP2</accession>
<keyword evidence="5 6" id="KW-0472">Membrane</keyword>